<dbReference type="RefSeq" id="WP_021688132.1">
    <property type="nucleotide sequence ID" value="NZ_KI260571.1"/>
</dbReference>
<dbReference type="Gene3D" id="3.30.300.30">
    <property type="match status" value="1"/>
</dbReference>
<comment type="catalytic activity">
    <reaction evidence="3">
        <text>a long-chain fatty acid + ATP + CoA = a long-chain fatty acyl-CoA + AMP + diphosphate</text>
        <dbReference type="Rhea" id="RHEA:15421"/>
        <dbReference type="ChEBI" id="CHEBI:30616"/>
        <dbReference type="ChEBI" id="CHEBI:33019"/>
        <dbReference type="ChEBI" id="CHEBI:57287"/>
        <dbReference type="ChEBI" id="CHEBI:57560"/>
        <dbReference type="ChEBI" id="CHEBI:83139"/>
        <dbReference type="ChEBI" id="CHEBI:456215"/>
        <dbReference type="EC" id="6.2.1.3"/>
    </reaction>
    <physiologicalReaction direction="left-to-right" evidence="3">
        <dbReference type="Rhea" id="RHEA:15422"/>
    </physiologicalReaction>
</comment>
<dbReference type="SUPFAM" id="SSF56801">
    <property type="entry name" value="Acetyl-CoA synthetase-like"/>
    <property type="match status" value="1"/>
</dbReference>
<dbReference type="Gene3D" id="3.40.50.12780">
    <property type="entry name" value="N-terminal domain of ligase-like"/>
    <property type="match status" value="1"/>
</dbReference>
<evidence type="ECO:0000256" key="2">
    <source>
        <dbReference type="ARBA" id="ARBA00022840"/>
    </source>
</evidence>
<dbReference type="PANTHER" id="PTHR43272:SF33">
    <property type="entry name" value="AMP-BINDING DOMAIN-CONTAINING PROTEIN-RELATED"/>
    <property type="match status" value="1"/>
</dbReference>
<reference evidence="5 6" key="1">
    <citation type="submission" date="2013-08" db="EMBL/GenBank/DDBJ databases">
        <authorList>
            <person name="Weinstock G."/>
            <person name="Sodergren E."/>
            <person name="Wylie T."/>
            <person name="Fulton L."/>
            <person name="Fulton R."/>
            <person name="Fronick C."/>
            <person name="O'Laughlin M."/>
            <person name="Godfrey J."/>
            <person name="Miner T."/>
            <person name="Herter B."/>
            <person name="Appelbaum E."/>
            <person name="Cordes M."/>
            <person name="Lek S."/>
            <person name="Wollam A."/>
            <person name="Pepin K.H."/>
            <person name="Palsikar V.B."/>
            <person name="Mitreva M."/>
            <person name="Wilson R.K."/>
        </authorList>
    </citation>
    <scope>NUCLEOTIDE SEQUENCE [LARGE SCALE GENOMIC DNA]</scope>
    <source>
        <strain evidence="5 6">ATCC 700332</strain>
    </source>
</reference>
<dbReference type="Pfam" id="PF00501">
    <property type="entry name" value="AMP-binding"/>
    <property type="match status" value="1"/>
</dbReference>
<proteinExistence type="predicted"/>
<dbReference type="InterPro" id="IPR045851">
    <property type="entry name" value="AMP-bd_C_sf"/>
</dbReference>
<dbReference type="PANTHER" id="PTHR43272">
    <property type="entry name" value="LONG-CHAIN-FATTY-ACID--COA LIGASE"/>
    <property type="match status" value="1"/>
</dbReference>
<evidence type="ECO:0000256" key="1">
    <source>
        <dbReference type="ARBA" id="ARBA00022741"/>
    </source>
</evidence>
<accession>A0ABN0NWN3</accession>
<keyword evidence="6" id="KW-1185">Reference proteome</keyword>
<dbReference type="EMBL" id="AWVH01000041">
    <property type="protein sequence ID" value="ERJ91787.1"/>
    <property type="molecule type" value="Genomic_DNA"/>
</dbReference>
<evidence type="ECO:0000259" key="4">
    <source>
        <dbReference type="Pfam" id="PF00501"/>
    </source>
</evidence>
<dbReference type="InterPro" id="IPR042099">
    <property type="entry name" value="ANL_N_sf"/>
</dbReference>
<organism evidence="5 6">
    <name type="scientific">Treponema lecithinolyticum ATCC 700332</name>
    <dbReference type="NCBI Taxonomy" id="1321815"/>
    <lineage>
        <taxon>Bacteria</taxon>
        <taxon>Pseudomonadati</taxon>
        <taxon>Spirochaetota</taxon>
        <taxon>Spirochaetia</taxon>
        <taxon>Spirochaetales</taxon>
        <taxon>Treponemataceae</taxon>
        <taxon>Treponema</taxon>
    </lineage>
</organism>
<dbReference type="PROSITE" id="PS00455">
    <property type="entry name" value="AMP_BINDING"/>
    <property type="match status" value="1"/>
</dbReference>
<evidence type="ECO:0000256" key="3">
    <source>
        <dbReference type="ARBA" id="ARBA00024484"/>
    </source>
</evidence>
<evidence type="ECO:0000313" key="5">
    <source>
        <dbReference type="EMBL" id="ERJ91787.1"/>
    </source>
</evidence>
<dbReference type="Proteomes" id="UP000016649">
    <property type="component" value="Unassembled WGS sequence"/>
</dbReference>
<evidence type="ECO:0000313" key="6">
    <source>
        <dbReference type="Proteomes" id="UP000016649"/>
    </source>
</evidence>
<keyword evidence="2" id="KW-0067">ATP-binding</keyword>
<feature type="domain" description="AMP-dependent synthetase/ligase" evidence="4">
    <location>
        <begin position="16"/>
        <end position="409"/>
    </location>
</feature>
<comment type="caution">
    <text evidence="5">The sequence shown here is derived from an EMBL/GenBank/DDBJ whole genome shotgun (WGS) entry which is preliminary data.</text>
</comment>
<sequence length="576" mass="64037">MVTAYDLGAYTFPALFRHSVTHFKERNALGFVNRQVLTYAQTEQRSKQASSILHTLGIRKKDKVALYSANCPNWGAAYFAVVNSGAIAVPLLPDFTELEVKNIAEHAGLAAVIVSEKLALRLKDIPPSLIRSIIRMEDYRVLRQNGKDILPDTENVIDMHTQGLAGAPQVQVDENDTASIIYTSGTTGRSKGVELTHKNLVFTAVQCQTVHRVNKRDKCLSFLPLSHVYEFTIGFVMQFLNGACVYYLEKAPAVSTLLPAFKKIRPTIVLSVPMIIEKIYKNKILPLFSKNAFVHALYRRRFFQKILHRLAGSALKKTFGGRIKFFGIGGAKTDPVVEIFMKDAHFPYAVGYGLTETSPLLAGSNPKNTIPGTIGPVLQGVELRVINADSKTGIGEIVARGNNVMKGYYKEPDLTTAAFTTEKDECGAGWFKTGDLGELRNGIWLSLKGRLKNMILGSGGENVYPEDIEFVLNQHPDVVESLVVEDDDGLVALVQLNEEKLKTKGILNSVSQAVEDIKENLLYKQEAVLSEIKYFVNTKVNRFSKVDKVKPVNSFEKTASQKIKRYLYNLRTGKKK</sequence>
<protein>
    <submittedName>
        <fullName evidence="5">AMP-binding enzyme</fullName>
    </submittedName>
</protein>
<gene>
    <name evidence="5" type="ORF">HMPREF9193_01918</name>
</gene>
<dbReference type="InterPro" id="IPR000873">
    <property type="entry name" value="AMP-dep_synth/lig_dom"/>
</dbReference>
<dbReference type="InterPro" id="IPR020845">
    <property type="entry name" value="AMP-binding_CS"/>
</dbReference>
<keyword evidence="1" id="KW-0547">Nucleotide-binding</keyword>
<name>A0ABN0NWN3_TRELE</name>